<sequence length="269" mass="28465">MRELWNFQPDRSRCTDVLSSRGRVRGLTALAAVTAVTALLALPACTPDQTPPTSPPSATPGTSVTTSPDASDPRGRLAAGLQELSPVTARLISDPKTTLTPVDASWLTGWQIFDAVNQTPPHPRRVFVALSQAGEALVLTGQPEAFSTMLKQAGVTVASAEVAAQVATVYLDSSQTFTTLAYRIDAVDDIRWRPSLTADQQKARDAVVSAYGDRIAPAKAEQSSAGWTVEVWTISGADLVRHETTIEATGAVTDKTETVASDLPVPASR</sequence>
<name>A0ABP7DTR7_9ACTN</name>
<keyword evidence="3" id="KW-1185">Reference proteome</keyword>
<evidence type="ECO:0000313" key="2">
    <source>
        <dbReference type="EMBL" id="GAA3707890.1"/>
    </source>
</evidence>
<gene>
    <name evidence="2" type="ORF">GCM10022204_27390</name>
</gene>
<reference evidence="3" key="1">
    <citation type="journal article" date="2019" name="Int. J. Syst. Evol. Microbiol.">
        <title>The Global Catalogue of Microorganisms (GCM) 10K type strain sequencing project: providing services to taxonomists for standard genome sequencing and annotation.</title>
        <authorList>
            <consortium name="The Broad Institute Genomics Platform"/>
            <consortium name="The Broad Institute Genome Sequencing Center for Infectious Disease"/>
            <person name="Wu L."/>
            <person name="Ma J."/>
        </authorList>
    </citation>
    <scope>NUCLEOTIDE SEQUENCE [LARGE SCALE GENOMIC DNA]</scope>
    <source>
        <strain evidence="3">JCM 16548</strain>
    </source>
</reference>
<feature type="compositionally biased region" description="Low complexity" evidence="1">
    <location>
        <begin position="59"/>
        <end position="68"/>
    </location>
</feature>
<dbReference type="Proteomes" id="UP001500051">
    <property type="component" value="Unassembled WGS sequence"/>
</dbReference>
<dbReference type="EMBL" id="BAAAYX010000012">
    <property type="protein sequence ID" value="GAA3707890.1"/>
    <property type="molecule type" value="Genomic_DNA"/>
</dbReference>
<protein>
    <submittedName>
        <fullName evidence="2">Uncharacterized protein</fullName>
    </submittedName>
</protein>
<comment type="caution">
    <text evidence="2">The sequence shown here is derived from an EMBL/GenBank/DDBJ whole genome shotgun (WGS) entry which is preliminary data.</text>
</comment>
<proteinExistence type="predicted"/>
<accession>A0ABP7DTR7</accession>
<evidence type="ECO:0000313" key="3">
    <source>
        <dbReference type="Proteomes" id="UP001500051"/>
    </source>
</evidence>
<feature type="compositionally biased region" description="Pro residues" evidence="1">
    <location>
        <begin position="49"/>
        <end position="58"/>
    </location>
</feature>
<evidence type="ECO:0000256" key="1">
    <source>
        <dbReference type="SAM" id="MobiDB-lite"/>
    </source>
</evidence>
<feature type="region of interest" description="Disordered" evidence="1">
    <location>
        <begin position="46"/>
        <end position="76"/>
    </location>
</feature>
<organism evidence="2 3">
    <name type="scientific">Microlunatus aurantiacus</name>
    <dbReference type="NCBI Taxonomy" id="446786"/>
    <lineage>
        <taxon>Bacteria</taxon>
        <taxon>Bacillati</taxon>
        <taxon>Actinomycetota</taxon>
        <taxon>Actinomycetes</taxon>
        <taxon>Propionibacteriales</taxon>
        <taxon>Propionibacteriaceae</taxon>
        <taxon>Microlunatus</taxon>
    </lineage>
</organism>